<evidence type="ECO:0000256" key="1">
    <source>
        <dbReference type="SAM" id="MobiDB-lite"/>
    </source>
</evidence>
<dbReference type="Gene3D" id="3.40.50.1240">
    <property type="entry name" value="Phosphoglycerate mutase-like"/>
    <property type="match status" value="1"/>
</dbReference>
<gene>
    <name evidence="2" type="ORF">DBRI1063_LOCUS15817</name>
</gene>
<dbReference type="InterPro" id="IPR029033">
    <property type="entry name" value="His_PPase_superfam"/>
</dbReference>
<dbReference type="AlphaFoldDB" id="A0A7S2EJX2"/>
<organism evidence="2">
    <name type="scientific">Ditylum brightwellii</name>
    <dbReference type="NCBI Taxonomy" id="49249"/>
    <lineage>
        <taxon>Eukaryota</taxon>
        <taxon>Sar</taxon>
        <taxon>Stramenopiles</taxon>
        <taxon>Ochrophyta</taxon>
        <taxon>Bacillariophyta</taxon>
        <taxon>Mediophyceae</taxon>
        <taxon>Lithodesmiophycidae</taxon>
        <taxon>Lithodesmiales</taxon>
        <taxon>Lithodesmiaceae</taxon>
        <taxon>Ditylum</taxon>
    </lineage>
</organism>
<dbReference type="EMBL" id="HBGN01024726">
    <property type="protein sequence ID" value="CAD9339504.1"/>
    <property type="molecule type" value="Transcribed_RNA"/>
</dbReference>
<feature type="region of interest" description="Disordered" evidence="1">
    <location>
        <begin position="98"/>
        <end position="118"/>
    </location>
</feature>
<sequence length="134" mass="14065">MDASSITSSSSASLPVFGETAESAYARFRARFEEIADAAASSAASSSTSGGDVVAAVTLIVTHGDAINAVMTRLHPERIVYNVDFLASVYFTSMQQQQQPVGGDAQEDDDAAAVAEKSKRKWKAEAASGVDWIS</sequence>
<name>A0A7S2EJX2_9STRA</name>
<protein>
    <submittedName>
        <fullName evidence="2">Uncharacterized protein</fullName>
    </submittedName>
</protein>
<reference evidence="2" key="1">
    <citation type="submission" date="2021-01" db="EMBL/GenBank/DDBJ databases">
        <authorList>
            <person name="Corre E."/>
            <person name="Pelletier E."/>
            <person name="Niang G."/>
            <person name="Scheremetjew M."/>
            <person name="Finn R."/>
            <person name="Kale V."/>
            <person name="Holt S."/>
            <person name="Cochrane G."/>
            <person name="Meng A."/>
            <person name="Brown T."/>
            <person name="Cohen L."/>
        </authorList>
    </citation>
    <scope>NUCLEOTIDE SEQUENCE</scope>
    <source>
        <strain evidence="2">Pop2</strain>
    </source>
</reference>
<evidence type="ECO:0000313" key="2">
    <source>
        <dbReference type="EMBL" id="CAD9339504.1"/>
    </source>
</evidence>
<proteinExistence type="predicted"/>
<accession>A0A7S2EJX2</accession>